<dbReference type="Proteomes" id="UP000189339">
    <property type="component" value="Unassembled WGS sequence"/>
</dbReference>
<dbReference type="NCBIfam" id="NF005757">
    <property type="entry name" value="PRK07581.1"/>
    <property type="match status" value="1"/>
</dbReference>
<keyword evidence="4" id="KW-1185">Reference proteome</keyword>
<sequence length="343" mass="36966">MTDDQWHVEDFEAGDLALASGATLHNARLRYHRLGKLNAPKDNLILLPTYYGGAASGNHPWVTPGGPLDPERYCLVIPALIGAGESASPSNTPGRQGGAGFPVVSLYDNVRLQRRLLDAVFGGARLALVMGWSMGGMQALHWGALFPDRVSAILAVCASGRCHPFNRMFLEGVRAALTADPAWAGGHYRQPPRQGLAAFGRVYAGWAYAPAFFRQRLYRRLGFDSPEALLAFWARDHQAQDANDLLSVLTTWSQADLADHPRFAGDGAAARARLTMPCTLMPCTSDQYFRVEEVEAEAAGMPGARVRPLASSFGHIAGGPGRVPEVQRAVLREAARLLAGDAP</sequence>
<feature type="active site" description="Nucleophile" evidence="1">
    <location>
        <position position="133"/>
    </location>
</feature>
<dbReference type="AlphaFoldDB" id="A0A1V2DRU6"/>
<feature type="active site" evidence="1">
    <location>
        <position position="286"/>
    </location>
</feature>
<evidence type="ECO:0000313" key="4">
    <source>
        <dbReference type="Proteomes" id="UP000189339"/>
    </source>
</evidence>
<dbReference type="PANTHER" id="PTHR32268">
    <property type="entry name" value="HOMOSERINE O-ACETYLTRANSFERASE"/>
    <property type="match status" value="1"/>
</dbReference>
<dbReference type="Pfam" id="PF00561">
    <property type="entry name" value="Abhydrolase_1"/>
    <property type="match status" value="1"/>
</dbReference>
<dbReference type="RefSeq" id="WP_076724812.1">
    <property type="nucleotide sequence ID" value="NZ_MSCW01000007.1"/>
</dbReference>
<dbReference type="PANTHER" id="PTHR32268:SF15">
    <property type="entry name" value="HOMOSERINE ACETYLTRANSFERASE FAMILY PROTEIN (AFU_ORTHOLOGUE AFUA_1G15350)"/>
    <property type="match status" value="1"/>
</dbReference>
<evidence type="ECO:0000313" key="3">
    <source>
        <dbReference type="EMBL" id="ONF43347.1"/>
    </source>
</evidence>
<gene>
    <name evidence="3" type="ORF">BTO32_11760</name>
</gene>
<organism evidence="3 4">
    <name type="scientific">Marinobacter lutaoensis</name>
    <dbReference type="NCBI Taxonomy" id="135739"/>
    <lineage>
        <taxon>Bacteria</taxon>
        <taxon>Pseudomonadati</taxon>
        <taxon>Pseudomonadota</taxon>
        <taxon>Gammaproteobacteria</taxon>
        <taxon>Pseudomonadales</taxon>
        <taxon>Marinobacteraceae</taxon>
        <taxon>Marinobacter</taxon>
    </lineage>
</organism>
<dbReference type="OrthoDB" id="9800754at2"/>
<dbReference type="GO" id="GO:0016747">
    <property type="term" value="F:acyltransferase activity, transferring groups other than amino-acyl groups"/>
    <property type="evidence" value="ECO:0007669"/>
    <property type="project" value="InterPro"/>
</dbReference>
<dbReference type="SUPFAM" id="SSF53474">
    <property type="entry name" value="alpha/beta-Hydrolases"/>
    <property type="match status" value="1"/>
</dbReference>
<dbReference type="InterPro" id="IPR000073">
    <property type="entry name" value="AB_hydrolase_1"/>
</dbReference>
<keyword evidence="3" id="KW-0808">Transferase</keyword>
<proteinExistence type="predicted"/>
<evidence type="ECO:0000259" key="2">
    <source>
        <dbReference type="Pfam" id="PF00561"/>
    </source>
</evidence>
<dbReference type="STRING" id="135739.BTO32_11760"/>
<feature type="domain" description="AB hydrolase-1" evidence="2">
    <location>
        <begin position="45"/>
        <end position="226"/>
    </location>
</feature>
<reference evidence="3 4" key="1">
    <citation type="submission" date="2016-12" db="EMBL/GenBank/DDBJ databases">
        <title>Marinobacter lutaoensis whole genome sequencing.</title>
        <authorList>
            <person name="Verma A."/>
            <person name="Krishnamurthi S."/>
        </authorList>
    </citation>
    <scope>NUCLEOTIDE SEQUENCE [LARGE SCALE GENOMIC DNA]</scope>
    <source>
        <strain evidence="3 4">T5054</strain>
    </source>
</reference>
<dbReference type="InterPro" id="IPR029058">
    <property type="entry name" value="AB_hydrolase_fold"/>
</dbReference>
<dbReference type="PIRSF" id="PIRSF000443">
    <property type="entry name" value="Homoser_Ac_trans"/>
    <property type="match status" value="1"/>
</dbReference>
<name>A0A1V2DRU6_9GAMM</name>
<dbReference type="InterPro" id="IPR008220">
    <property type="entry name" value="HAT_MetX-like"/>
</dbReference>
<dbReference type="Gene3D" id="3.40.50.1820">
    <property type="entry name" value="alpha/beta hydrolase"/>
    <property type="match status" value="1"/>
</dbReference>
<evidence type="ECO:0000256" key="1">
    <source>
        <dbReference type="PIRSR" id="PIRSR000443-1"/>
    </source>
</evidence>
<protein>
    <submittedName>
        <fullName evidence="3">Homoserine acetyltransferase</fullName>
    </submittedName>
</protein>
<accession>A0A1V2DRU6</accession>
<dbReference type="EMBL" id="MSCW01000007">
    <property type="protein sequence ID" value="ONF43347.1"/>
    <property type="molecule type" value="Genomic_DNA"/>
</dbReference>
<feature type="active site" evidence="1">
    <location>
        <position position="315"/>
    </location>
</feature>
<comment type="caution">
    <text evidence="3">The sequence shown here is derived from an EMBL/GenBank/DDBJ whole genome shotgun (WGS) entry which is preliminary data.</text>
</comment>